<dbReference type="InterPro" id="IPR000941">
    <property type="entry name" value="Enolase"/>
</dbReference>
<keyword evidence="12" id="KW-1185">Reference proteome</keyword>
<name>A0ABN7VBA9_GIGMA</name>
<dbReference type="SFLD" id="SFLDF00002">
    <property type="entry name" value="enolase"/>
    <property type="match status" value="1"/>
</dbReference>
<dbReference type="Proteomes" id="UP000789901">
    <property type="component" value="Unassembled WGS sequence"/>
</dbReference>
<evidence type="ECO:0000256" key="7">
    <source>
        <dbReference type="ARBA" id="ARBA00023239"/>
    </source>
</evidence>
<accession>A0ABN7VBA9</accession>
<dbReference type="Gene3D" id="3.30.390.10">
    <property type="entry name" value="Enolase-like, N-terminal domain"/>
    <property type="match status" value="1"/>
</dbReference>
<comment type="pathway">
    <text evidence="2">Carbohydrate degradation; glycolysis; pyruvate from D-glyceraldehyde 3-phosphate: step 4/5.</text>
</comment>
<sequence length="385" mass="41675">VFRAAVPSGASTGIHEALELRDGVSRAVANVNDKIAPELIKANLDVKNQQAVDDFLLKLDGTPNKSNLGANAILGVSLAVAKAADLAGSKKPYVLPVPAFNVINGGSHAGNKLAMQEFMILPTGACSFTEAMKIGSEVYHSLKSVIKSKYGQDATNVGDEGGFAPNIQDNKEGLELLKEAIKKAGYTDKVKIAMDVAASEFYKDCSYDLDFKNPNSDKSKWLSGEKLANLYKEFIQEYPIVSIEDPFDQDDWSAWSYLNKSCNIQIVGDDLTVTNPTRITTAIEKGACNALLLKVNQIGTVSESIKAAKLSQENGWGVMVSHRSGETEDTFIADLVVGLRTGQIKTGAPCRSERLAKYNQLLRIEEELGSDAIYAGENFRHAHNL</sequence>
<reference evidence="11 12" key="1">
    <citation type="submission" date="2021-06" db="EMBL/GenBank/DDBJ databases">
        <authorList>
            <person name="Kallberg Y."/>
            <person name="Tangrot J."/>
            <person name="Rosling A."/>
        </authorList>
    </citation>
    <scope>NUCLEOTIDE SEQUENCE [LARGE SCALE GENOMIC DNA]</scope>
    <source>
        <strain evidence="11 12">120-4 pot B 10/14</strain>
    </source>
</reference>
<dbReference type="SMART" id="SM01193">
    <property type="entry name" value="Enolase_N"/>
    <property type="match status" value="1"/>
</dbReference>
<evidence type="ECO:0000313" key="12">
    <source>
        <dbReference type="Proteomes" id="UP000789901"/>
    </source>
</evidence>
<evidence type="ECO:0000256" key="2">
    <source>
        <dbReference type="ARBA" id="ARBA00005031"/>
    </source>
</evidence>
<dbReference type="Pfam" id="PF03952">
    <property type="entry name" value="Enolase_N"/>
    <property type="match status" value="1"/>
</dbReference>
<evidence type="ECO:0000256" key="1">
    <source>
        <dbReference type="ARBA" id="ARBA00001946"/>
    </source>
</evidence>
<dbReference type="InterPro" id="IPR036849">
    <property type="entry name" value="Enolase-like_C_sf"/>
</dbReference>
<dbReference type="InterPro" id="IPR020810">
    <property type="entry name" value="Enolase_C"/>
</dbReference>
<comment type="caution">
    <text evidence="11">The sequence shown here is derived from an EMBL/GenBank/DDBJ whole genome shotgun (WGS) entry which is preliminary data.</text>
</comment>
<dbReference type="NCBIfam" id="TIGR01060">
    <property type="entry name" value="eno"/>
    <property type="match status" value="1"/>
</dbReference>
<dbReference type="SFLD" id="SFLDG00178">
    <property type="entry name" value="enolase"/>
    <property type="match status" value="1"/>
</dbReference>
<dbReference type="EC" id="4.2.1.11" evidence="4"/>
<evidence type="ECO:0000256" key="6">
    <source>
        <dbReference type="ARBA" id="ARBA00023152"/>
    </source>
</evidence>
<gene>
    <name evidence="11" type="ORF">GMARGA_LOCUS16363</name>
</gene>
<evidence type="ECO:0000313" key="11">
    <source>
        <dbReference type="EMBL" id="CAG8750756.1"/>
    </source>
</evidence>
<comment type="similarity">
    <text evidence="3">Belongs to the enolase family.</text>
</comment>
<comment type="cofactor">
    <cofactor evidence="1">
        <name>Mg(2+)</name>
        <dbReference type="ChEBI" id="CHEBI:18420"/>
    </cofactor>
</comment>
<dbReference type="Gene3D" id="3.20.20.120">
    <property type="entry name" value="Enolase-like C-terminal domain"/>
    <property type="match status" value="1"/>
</dbReference>
<dbReference type="SUPFAM" id="SSF54826">
    <property type="entry name" value="Enolase N-terminal domain-like"/>
    <property type="match status" value="1"/>
</dbReference>
<dbReference type="InterPro" id="IPR020809">
    <property type="entry name" value="Enolase_CS"/>
</dbReference>
<evidence type="ECO:0000256" key="8">
    <source>
        <dbReference type="ARBA" id="ARBA00048333"/>
    </source>
</evidence>
<dbReference type="SFLD" id="SFLDS00001">
    <property type="entry name" value="Enolase"/>
    <property type="match status" value="1"/>
</dbReference>
<organism evidence="11 12">
    <name type="scientific">Gigaspora margarita</name>
    <dbReference type="NCBI Taxonomy" id="4874"/>
    <lineage>
        <taxon>Eukaryota</taxon>
        <taxon>Fungi</taxon>
        <taxon>Fungi incertae sedis</taxon>
        <taxon>Mucoromycota</taxon>
        <taxon>Glomeromycotina</taxon>
        <taxon>Glomeromycetes</taxon>
        <taxon>Diversisporales</taxon>
        <taxon>Gigasporaceae</taxon>
        <taxon>Gigaspora</taxon>
    </lineage>
</organism>
<evidence type="ECO:0000256" key="4">
    <source>
        <dbReference type="ARBA" id="ARBA00012058"/>
    </source>
</evidence>
<dbReference type="InterPro" id="IPR020811">
    <property type="entry name" value="Enolase_N"/>
</dbReference>
<keyword evidence="7" id="KW-0456">Lyase</keyword>
<proteinExistence type="inferred from homology"/>
<dbReference type="PIRSF" id="PIRSF001400">
    <property type="entry name" value="Enolase"/>
    <property type="match status" value="1"/>
</dbReference>
<comment type="catalytic activity">
    <reaction evidence="8">
        <text>(2R)-2-phosphoglycerate = phosphoenolpyruvate + H2O</text>
        <dbReference type="Rhea" id="RHEA:10164"/>
        <dbReference type="ChEBI" id="CHEBI:15377"/>
        <dbReference type="ChEBI" id="CHEBI:58289"/>
        <dbReference type="ChEBI" id="CHEBI:58702"/>
        <dbReference type="EC" id="4.2.1.11"/>
    </reaction>
</comment>
<dbReference type="SUPFAM" id="SSF51604">
    <property type="entry name" value="Enolase C-terminal domain-like"/>
    <property type="match status" value="1"/>
</dbReference>
<dbReference type="HAMAP" id="MF_00318">
    <property type="entry name" value="Enolase"/>
    <property type="match status" value="1"/>
</dbReference>
<dbReference type="InterPro" id="IPR029017">
    <property type="entry name" value="Enolase-like_N"/>
</dbReference>
<evidence type="ECO:0000259" key="9">
    <source>
        <dbReference type="SMART" id="SM01192"/>
    </source>
</evidence>
<dbReference type="PANTHER" id="PTHR11902">
    <property type="entry name" value="ENOLASE"/>
    <property type="match status" value="1"/>
</dbReference>
<feature type="domain" description="Enolase N-terminal" evidence="10">
    <location>
        <begin position="1"/>
        <end position="103"/>
    </location>
</feature>
<dbReference type="CDD" id="cd03313">
    <property type="entry name" value="enolase"/>
    <property type="match status" value="1"/>
</dbReference>
<feature type="non-terminal residue" evidence="11">
    <location>
        <position position="1"/>
    </location>
</feature>
<dbReference type="PROSITE" id="PS00164">
    <property type="entry name" value="ENOLASE"/>
    <property type="match status" value="1"/>
</dbReference>
<dbReference type="SMART" id="SM01192">
    <property type="entry name" value="Enolase_C"/>
    <property type="match status" value="1"/>
</dbReference>
<dbReference type="PANTHER" id="PTHR11902:SF1">
    <property type="entry name" value="ENOLASE"/>
    <property type="match status" value="1"/>
</dbReference>
<dbReference type="PRINTS" id="PR00148">
    <property type="entry name" value="ENOLASE"/>
</dbReference>
<evidence type="ECO:0000259" key="10">
    <source>
        <dbReference type="SMART" id="SM01193"/>
    </source>
</evidence>
<evidence type="ECO:0000256" key="5">
    <source>
        <dbReference type="ARBA" id="ARBA00022842"/>
    </source>
</evidence>
<protein>
    <recommendedName>
        <fullName evidence="4">phosphopyruvate hydratase</fullName>
        <ecNumber evidence="4">4.2.1.11</ecNumber>
    </recommendedName>
</protein>
<dbReference type="Pfam" id="PF00113">
    <property type="entry name" value="Enolase_C"/>
    <property type="match status" value="1"/>
</dbReference>
<dbReference type="EMBL" id="CAJVQB010011828">
    <property type="protein sequence ID" value="CAG8750756.1"/>
    <property type="molecule type" value="Genomic_DNA"/>
</dbReference>
<keyword evidence="6" id="KW-0324">Glycolysis</keyword>
<evidence type="ECO:0000256" key="3">
    <source>
        <dbReference type="ARBA" id="ARBA00009604"/>
    </source>
</evidence>
<feature type="domain" description="Enolase C-terminal TIM barrel" evidence="9">
    <location>
        <begin position="92"/>
        <end position="382"/>
    </location>
</feature>
<keyword evidence="5" id="KW-0460">Magnesium</keyword>